<dbReference type="RefSeq" id="WP_344603653.1">
    <property type="nucleotide sequence ID" value="NZ_BAAAHE010000013.1"/>
</dbReference>
<comment type="similarity">
    <text evidence="1">Belongs to the leucine-binding protein family.</text>
</comment>
<dbReference type="CDD" id="cd06341">
    <property type="entry name" value="PBP1_ABC_ligand_binding-like"/>
    <property type="match status" value="1"/>
</dbReference>
<dbReference type="PANTHER" id="PTHR47235">
    <property type="entry name" value="BLR6548 PROTEIN"/>
    <property type="match status" value="1"/>
</dbReference>
<proteinExistence type="inferred from homology"/>
<evidence type="ECO:0000256" key="2">
    <source>
        <dbReference type="ARBA" id="ARBA00022729"/>
    </source>
</evidence>
<reference evidence="6" key="1">
    <citation type="journal article" date="2019" name="Int. J. Syst. Evol. Microbiol.">
        <title>The Global Catalogue of Microorganisms (GCM) 10K type strain sequencing project: providing services to taxonomists for standard genome sequencing and annotation.</title>
        <authorList>
            <consortium name="The Broad Institute Genomics Platform"/>
            <consortium name="The Broad Institute Genome Sequencing Center for Infectious Disease"/>
            <person name="Wu L."/>
            <person name="Ma J."/>
        </authorList>
    </citation>
    <scope>NUCLEOTIDE SEQUENCE [LARGE SCALE GENOMIC DNA]</scope>
    <source>
        <strain evidence="6">JCM 10671</strain>
    </source>
</reference>
<evidence type="ECO:0000256" key="3">
    <source>
        <dbReference type="SAM" id="MobiDB-lite"/>
    </source>
</evidence>
<dbReference type="SUPFAM" id="SSF53822">
    <property type="entry name" value="Periplasmic binding protein-like I"/>
    <property type="match status" value="1"/>
</dbReference>
<dbReference type="InterPro" id="IPR028082">
    <property type="entry name" value="Peripla_BP_I"/>
</dbReference>
<feature type="domain" description="Leucine-binding protein" evidence="4">
    <location>
        <begin position="134"/>
        <end position="455"/>
    </location>
</feature>
<dbReference type="InterPro" id="IPR028081">
    <property type="entry name" value="Leu-bd"/>
</dbReference>
<dbReference type="Proteomes" id="UP001500957">
    <property type="component" value="Unassembled WGS sequence"/>
</dbReference>
<evidence type="ECO:0000259" key="4">
    <source>
        <dbReference type="Pfam" id="PF13458"/>
    </source>
</evidence>
<dbReference type="EMBL" id="BAAAHE010000013">
    <property type="protein sequence ID" value="GAA0615838.1"/>
    <property type="molecule type" value="Genomic_DNA"/>
</dbReference>
<evidence type="ECO:0000313" key="6">
    <source>
        <dbReference type="Proteomes" id="UP001500957"/>
    </source>
</evidence>
<dbReference type="Pfam" id="PF13458">
    <property type="entry name" value="Peripla_BP_6"/>
    <property type="match status" value="1"/>
</dbReference>
<gene>
    <name evidence="5" type="ORF">GCM10009547_17250</name>
</gene>
<name>A0ABP3RS57_9ACTN</name>
<feature type="region of interest" description="Disordered" evidence="3">
    <location>
        <begin position="51"/>
        <end position="122"/>
    </location>
</feature>
<comment type="caution">
    <text evidence="5">The sequence shown here is derived from an EMBL/GenBank/DDBJ whole genome shotgun (WGS) entry which is preliminary data.</text>
</comment>
<protein>
    <recommendedName>
        <fullName evidence="4">Leucine-binding protein domain-containing protein</fullName>
    </recommendedName>
</protein>
<accession>A0ABP3RS57</accession>
<dbReference type="PANTHER" id="PTHR47235:SF1">
    <property type="entry name" value="BLR6548 PROTEIN"/>
    <property type="match status" value="1"/>
</dbReference>
<dbReference type="Gene3D" id="3.40.50.2300">
    <property type="match status" value="2"/>
</dbReference>
<sequence length="497" mass="50470">MTTARRTTRRRLARAGAATLLVGAVVLTSGCGTRTPIAEIVAAEGRAPATTGVDTGLPADSGDVAAPGAVDPGVPDPGAVVDSGTAPGVTAPGAGTATTAPDAKPAAGAGQGAKPAAGGGAATQSQTCTKALEPIRIGQVGGWTGIVGNILSPSRLAMQVWVKDINARGGIACHPVQLFQADDGSDPSRAAAAVQDLVQNKKVVALVGSQAPVSISGFAAKVNQLKIPAVGGDLINFEWNRTPYMFPQGGDLDGDVLGAIKVQADRGFKKVATIYCVEAKPCTDAVGVIDRGKDKIGITEVYKTQVSITSTDYSAQCQAAKNAGADQLLLAIDASAISRLVRSCKALNYTPALSTSPIAVGGSVTSDKNVQEVTLAVGSATAPWTEKSTPAQKRYHEAFARYAPGVAPDGASNVAWVSGELFAKAISNLGAEASGPITTELVLRGLGTIKKDNLGGLTIPLTFKYGQDSAGAYPCWFPVLLTTKGWQAPQGNKASCL</sequence>
<dbReference type="PROSITE" id="PS51257">
    <property type="entry name" value="PROKAR_LIPOPROTEIN"/>
    <property type="match status" value="1"/>
</dbReference>
<evidence type="ECO:0000256" key="1">
    <source>
        <dbReference type="ARBA" id="ARBA00010062"/>
    </source>
</evidence>
<keyword evidence="6" id="KW-1185">Reference proteome</keyword>
<organism evidence="5 6">
    <name type="scientific">Sporichthya brevicatena</name>
    <dbReference type="NCBI Taxonomy" id="171442"/>
    <lineage>
        <taxon>Bacteria</taxon>
        <taxon>Bacillati</taxon>
        <taxon>Actinomycetota</taxon>
        <taxon>Actinomycetes</taxon>
        <taxon>Sporichthyales</taxon>
        <taxon>Sporichthyaceae</taxon>
        <taxon>Sporichthya</taxon>
    </lineage>
</organism>
<keyword evidence="2" id="KW-0732">Signal</keyword>
<evidence type="ECO:0000313" key="5">
    <source>
        <dbReference type="EMBL" id="GAA0615838.1"/>
    </source>
</evidence>
<feature type="compositionally biased region" description="Low complexity" evidence="3">
    <location>
        <begin position="62"/>
        <end position="116"/>
    </location>
</feature>